<comment type="caution">
    <text evidence="2">The sequence shown here is derived from an EMBL/GenBank/DDBJ whole genome shotgun (WGS) entry which is preliminary data.</text>
</comment>
<dbReference type="EMBL" id="QGKX02001347">
    <property type="protein sequence ID" value="KAF3524866.1"/>
    <property type="molecule type" value="Genomic_DNA"/>
</dbReference>
<evidence type="ECO:0000256" key="1">
    <source>
        <dbReference type="SAM" id="MobiDB-lite"/>
    </source>
</evidence>
<organism evidence="2 3">
    <name type="scientific">Brassica cretica</name>
    <name type="common">Mustard</name>
    <dbReference type="NCBI Taxonomy" id="69181"/>
    <lineage>
        <taxon>Eukaryota</taxon>
        <taxon>Viridiplantae</taxon>
        <taxon>Streptophyta</taxon>
        <taxon>Embryophyta</taxon>
        <taxon>Tracheophyta</taxon>
        <taxon>Spermatophyta</taxon>
        <taxon>Magnoliopsida</taxon>
        <taxon>eudicotyledons</taxon>
        <taxon>Gunneridae</taxon>
        <taxon>Pentapetalae</taxon>
        <taxon>rosids</taxon>
        <taxon>malvids</taxon>
        <taxon>Brassicales</taxon>
        <taxon>Brassicaceae</taxon>
        <taxon>Brassiceae</taxon>
        <taxon>Brassica</taxon>
    </lineage>
</organism>
<accession>A0A8S9Q2G6</accession>
<evidence type="ECO:0000313" key="3">
    <source>
        <dbReference type="Proteomes" id="UP000712600"/>
    </source>
</evidence>
<feature type="compositionally biased region" description="Basic and acidic residues" evidence="1">
    <location>
        <begin position="1"/>
        <end position="10"/>
    </location>
</feature>
<feature type="region of interest" description="Disordered" evidence="1">
    <location>
        <begin position="1"/>
        <end position="71"/>
    </location>
</feature>
<evidence type="ECO:0000313" key="2">
    <source>
        <dbReference type="EMBL" id="KAF3524866.1"/>
    </source>
</evidence>
<dbReference type="AlphaFoldDB" id="A0A8S9Q2G6"/>
<reference evidence="2" key="1">
    <citation type="submission" date="2019-12" db="EMBL/GenBank/DDBJ databases">
        <title>Genome sequencing and annotation of Brassica cretica.</title>
        <authorList>
            <person name="Studholme D.J."/>
            <person name="Sarris P."/>
        </authorList>
    </citation>
    <scope>NUCLEOTIDE SEQUENCE</scope>
    <source>
        <strain evidence="2">PFS-109/04</strain>
        <tissue evidence="2">Leaf</tissue>
    </source>
</reference>
<feature type="compositionally biased region" description="Basic and acidic residues" evidence="1">
    <location>
        <begin position="48"/>
        <end position="65"/>
    </location>
</feature>
<proteinExistence type="predicted"/>
<sequence>MEAGETHQLEDGEIVGSQAFEKSPSGENLGKDSSNKIQSGLGNNEVEEVSKNDETEGREKEDRDSGSWLEAGSPKWLLGVQIGSTKDVTGWSIWSEIDLRNLILLEPGRFEGIRELPWDLTGCLIGTDVVPDLKRKELLNINVSLLQIRQI</sequence>
<protein>
    <submittedName>
        <fullName evidence="2">Uncharacterized protein</fullName>
    </submittedName>
</protein>
<name>A0A8S9Q2G6_BRACR</name>
<dbReference type="Proteomes" id="UP000712600">
    <property type="component" value="Unassembled WGS sequence"/>
</dbReference>
<gene>
    <name evidence="2" type="ORF">F2Q69_00046303</name>
</gene>